<reference evidence="5" key="1">
    <citation type="journal article" date="2011" name="Nature">
        <title>A high-resolution map of human evolutionary constraint using 29 mammals.</title>
        <authorList>
            <person name="Lindblad-Toh K."/>
            <person name="Garber M."/>
            <person name="Zuk O."/>
            <person name="Lin M.F."/>
            <person name="Parker B.J."/>
            <person name="Washietl S."/>
            <person name="Kheradpour P."/>
            <person name="Ernst J."/>
            <person name="Jordan G."/>
            <person name="Mauceli E."/>
            <person name="Ward L.D."/>
            <person name="Lowe C.B."/>
            <person name="Holloway A.K."/>
            <person name="Clamp M."/>
            <person name="Gnerre S."/>
            <person name="Alfoldi J."/>
            <person name="Beal K."/>
            <person name="Chang J."/>
            <person name="Clawson H."/>
            <person name="Cuff J."/>
            <person name="Di Palma F."/>
            <person name="Fitzgerald S."/>
            <person name="Flicek P."/>
            <person name="Guttman M."/>
            <person name="Hubisz M.J."/>
            <person name="Jaffe D.B."/>
            <person name="Jungreis I."/>
            <person name="Kent W.J."/>
            <person name="Kostka D."/>
            <person name="Lara M."/>
            <person name="Martins A.L."/>
            <person name="Massingham T."/>
            <person name="Moltke I."/>
            <person name="Raney B.J."/>
            <person name="Rasmussen M.D."/>
            <person name="Robinson J."/>
            <person name="Stark A."/>
            <person name="Vilella A.J."/>
            <person name="Wen J."/>
            <person name="Xie X."/>
            <person name="Zody M.C."/>
            <person name="Baldwin J."/>
            <person name="Bloom T."/>
            <person name="Chin C.W."/>
            <person name="Heiman D."/>
            <person name="Nicol R."/>
            <person name="Nusbaum C."/>
            <person name="Young S."/>
            <person name="Wilkinson J."/>
            <person name="Worley K.C."/>
            <person name="Kovar C.L."/>
            <person name="Muzny D.M."/>
            <person name="Gibbs R.A."/>
            <person name="Cree A."/>
            <person name="Dihn H.H."/>
            <person name="Fowler G."/>
            <person name="Jhangiani S."/>
            <person name="Joshi V."/>
            <person name="Lee S."/>
            <person name="Lewis L.R."/>
            <person name="Nazareth L.V."/>
            <person name="Okwuonu G."/>
            <person name="Santibanez J."/>
            <person name="Warren W.C."/>
            <person name="Mardis E.R."/>
            <person name="Weinstock G.M."/>
            <person name="Wilson R.K."/>
            <person name="Delehaunty K."/>
            <person name="Dooling D."/>
            <person name="Fronik C."/>
            <person name="Fulton L."/>
            <person name="Fulton B."/>
            <person name="Graves T."/>
            <person name="Minx P."/>
            <person name="Sodergren E."/>
            <person name="Birney E."/>
            <person name="Margulies E.H."/>
            <person name="Herrero J."/>
            <person name="Green E.D."/>
            <person name="Haussler D."/>
            <person name="Siepel A."/>
            <person name="Goldman N."/>
            <person name="Pollard K.S."/>
            <person name="Pedersen J.S."/>
            <person name="Lander E.S."/>
            <person name="Kellis M."/>
        </authorList>
    </citation>
    <scope>NUCLEOTIDE SEQUENCE [LARGE SCALE GENOMIC DNA]</scope>
    <source>
        <strain evidence="5">2N</strain>
    </source>
</reference>
<gene>
    <name evidence="4" type="primary">ISOC2</name>
</gene>
<organism evidence="4 5">
    <name type="scientific">Cavia porcellus</name>
    <name type="common">Guinea pig</name>
    <dbReference type="NCBI Taxonomy" id="10141"/>
    <lineage>
        <taxon>Eukaryota</taxon>
        <taxon>Metazoa</taxon>
        <taxon>Chordata</taxon>
        <taxon>Craniata</taxon>
        <taxon>Vertebrata</taxon>
        <taxon>Euteleostomi</taxon>
        <taxon>Mammalia</taxon>
        <taxon>Eutheria</taxon>
        <taxon>Euarchontoglires</taxon>
        <taxon>Glires</taxon>
        <taxon>Rodentia</taxon>
        <taxon>Hystricomorpha</taxon>
        <taxon>Caviidae</taxon>
        <taxon>Cavia</taxon>
    </lineage>
</organism>
<dbReference type="InterPro" id="IPR050993">
    <property type="entry name" value="Isochorismatase_domain"/>
</dbReference>
<dbReference type="PANTHER" id="PTHR14119:SF3">
    <property type="entry name" value="ISOCHORISMATASE DOMAIN-CONTAINING PROTEIN 2"/>
    <property type="match status" value="1"/>
</dbReference>
<proteinExistence type="inferred from homology"/>
<evidence type="ECO:0000259" key="3">
    <source>
        <dbReference type="Pfam" id="PF00857"/>
    </source>
</evidence>
<dbReference type="STRING" id="10141.ENSCPOP00000013367"/>
<name>H0VRY6_CAVPO</name>
<evidence type="ECO:0000313" key="4">
    <source>
        <dbReference type="Ensembl" id="ENSCPOP00000013367.3"/>
    </source>
</evidence>
<dbReference type="FunFam" id="3.40.50.850:FF:000001">
    <property type="entry name" value="Isochorismatase domain-containing protein 1"/>
    <property type="match status" value="1"/>
</dbReference>
<dbReference type="VEuPathDB" id="HostDB:ENSCPOG00000014834"/>
<dbReference type="HOGENOM" id="CLU_066901_0_1_1"/>
<dbReference type="GeneTree" id="ENSGT00390000006753"/>
<dbReference type="Bgee" id="ENSCPOG00000014834">
    <property type="expression patterns" value="Expressed in adult mammalian kidney and 12 other cell types or tissues"/>
</dbReference>
<dbReference type="FunCoup" id="H0VRY6">
    <property type="interactions" value="1559"/>
</dbReference>
<dbReference type="InterPro" id="IPR000868">
    <property type="entry name" value="Isochorismatase-like_dom"/>
</dbReference>
<dbReference type="CDD" id="cd01012">
    <property type="entry name" value="YcaC_related"/>
    <property type="match status" value="1"/>
</dbReference>
<dbReference type="GO" id="GO:0005634">
    <property type="term" value="C:nucleus"/>
    <property type="evidence" value="ECO:0007669"/>
    <property type="project" value="Ensembl"/>
</dbReference>
<dbReference type="InParanoid" id="H0VRY6"/>
<dbReference type="GO" id="GO:0031648">
    <property type="term" value="P:protein destabilization"/>
    <property type="evidence" value="ECO:0007669"/>
    <property type="project" value="Ensembl"/>
</dbReference>
<accession>H0VRY6</accession>
<sequence length="205" mass="22245">MAAARLGRILPGSSILFLCDMQEKFRRSIVYFPEIVSVAARMLRVAQLLEVPTVLTEQYPQGLGPTVPELGAKGLQALSKTCFSMVPAVRQELDSRPQLQSVLLCGIEAQACILHTALDLLDRGLQVHVVVDACSSRSQVDRLVALARMRQSGAFLSTSEGLILQLVSDAAHPQFKKIQDIIKEPAPDSGLLGLFQGQNPLDSRG</sequence>
<protein>
    <submittedName>
        <fullName evidence="4">Isochorismatase domain containing 2</fullName>
    </submittedName>
</protein>
<dbReference type="Pfam" id="PF00857">
    <property type="entry name" value="Isochorismatase"/>
    <property type="match status" value="1"/>
</dbReference>
<dbReference type="Ensembl" id="ENSCPOT00000014979.3">
    <property type="protein sequence ID" value="ENSCPOP00000013367.3"/>
    <property type="gene ID" value="ENSCPOG00000014834.4"/>
</dbReference>
<dbReference type="AlphaFoldDB" id="H0VRY6"/>
<dbReference type="InterPro" id="IPR036380">
    <property type="entry name" value="Isochorismatase-like_sf"/>
</dbReference>
<reference evidence="4" key="2">
    <citation type="submission" date="2025-08" db="UniProtKB">
        <authorList>
            <consortium name="Ensembl"/>
        </authorList>
    </citation>
    <scope>IDENTIFICATION</scope>
    <source>
        <strain evidence="4">2N</strain>
    </source>
</reference>
<dbReference type="OMA" id="HVCVFQT"/>
<comment type="subunit">
    <text evidence="2">Interacts with CDKN2A.</text>
</comment>
<dbReference type="PANTHER" id="PTHR14119">
    <property type="entry name" value="HYDROLASE"/>
    <property type="match status" value="1"/>
</dbReference>
<dbReference type="GO" id="GO:0005737">
    <property type="term" value="C:cytoplasm"/>
    <property type="evidence" value="ECO:0007669"/>
    <property type="project" value="Ensembl"/>
</dbReference>
<evidence type="ECO:0000256" key="1">
    <source>
        <dbReference type="ARBA" id="ARBA00006336"/>
    </source>
</evidence>
<dbReference type="Proteomes" id="UP000005447">
    <property type="component" value="Unassembled WGS sequence"/>
</dbReference>
<keyword evidence="5" id="KW-1185">Reference proteome</keyword>
<feature type="domain" description="Isochorismatase-like" evidence="3">
    <location>
        <begin position="14"/>
        <end position="160"/>
    </location>
</feature>
<evidence type="ECO:0000313" key="5">
    <source>
        <dbReference type="Proteomes" id="UP000005447"/>
    </source>
</evidence>
<reference evidence="4" key="3">
    <citation type="submission" date="2025-09" db="UniProtKB">
        <authorList>
            <consortium name="Ensembl"/>
        </authorList>
    </citation>
    <scope>IDENTIFICATION</scope>
    <source>
        <strain evidence="4">2N</strain>
    </source>
</reference>
<comment type="similarity">
    <text evidence="1">Belongs to the isochorismatase family.</text>
</comment>
<evidence type="ECO:0000256" key="2">
    <source>
        <dbReference type="ARBA" id="ARBA00011687"/>
    </source>
</evidence>
<dbReference type="eggNOG" id="KOG4044">
    <property type="taxonomic scope" value="Eukaryota"/>
</dbReference>
<dbReference type="SUPFAM" id="SSF52499">
    <property type="entry name" value="Isochorismatase-like hydrolases"/>
    <property type="match status" value="1"/>
</dbReference>
<dbReference type="Gene3D" id="3.40.50.850">
    <property type="entry name" value="Isochorismatase-like"/>
    <property type="match status" value="1"/>
</dbReference>
<dbReference type="EMBL" id="AAKN02046214">
    <property type="status" value="NOT_ANNOTATED_CDS"/>
    <property type="molecule type" value="Genomic_DNA"/>
</dbReference>